<feature type="compositionally biased region" description="Basic residues" evidence="1">
    <location>
        <begin position="467"/>
        <end position="478"/>
    </location>
</feature>
<evidence type="ECO:0000256" key="1">
    <source>
        <dbReference type="SAM" id="MobiDB-lite"/>
    </source>
</evidence>
<evidence type="ECO:0000313" key="3">
    <source>
        <dbReference type="EMBL" id="EUB55856.1"/>
    </source>
</evidence>
<evidence type="ECO:0000313" key="4">
    <source>
        <dbReference type="Proteomes" id="UP000019149"/>
    </source>
</evidence>
<feature type="region of interest" description="Disordered" evidence="1">
    <location>
        <begin position="451"/>
        <end position="539"/>
    </location>
</feature>
<keyword evidence="2" id="KW-0812">Transmembrane</keyword>
<feature type="transmembrane region" description="Helical" evidence="2">
    <location>
        <begin position="20"/>
        <end position="44"/>
    </location>
</feature>
<dbReference type="GeneID" id="36345013"/>
<dbReference type="Proteomes" id="UP000019149">
    <property type="component" value="Unassembled WGS sequence"/>
</dbReference>
<proteinExistence type="predicted"/>
<protein>
    <submittedName>
        <fullName evidence="3">Uncharacterized protein</fullName>
    </submittedName>
</protein>
<name>W6U5J6_ECHGR</name>
<comment type="caution">
    <text evidence="3">The sequence shown here is derived from an EMBL/GenBank/DDBJ whole genome shotgun (WGS) entry which is preliminary data.</text>
</comment>
<keyword evidence="2" id="KW-1133">Transmembrane helix</keyword>
<organism evidence="3 4">
    <name type="scientific">Echinococcus granulosus</name>
    <name type="common">Hydatid tapeworm</name>
    <dbReference type="NCBI Taxonomy" id="6210"/>
    <lineage>
        <taxon>Eukaryota</taxon>
        <taxon>Metazoa</taxon>
        <taxon>Spiralia</taxon>
        <taxon>Lophotrochozoa</taxon>
        <taxon>Platyhelminthes</taxon>
        <taxon>Cestoda</taxon>
        <taxon>Eucestoda</taxon>
        <taxon>Cyclophyllidea</taxon>
        <taxon>Taeniidae</taxon>
        <taxon>Echinococcus</taxon>
        <taxon>Echinococcus granulosus group</taxon>
    </lineage>
</organism>
<reference evidence="3 4" key="1">
    <citation type="journal article" date="2013" name="Nat. Genet.">
        <title>The genome of the hydatid tapeworm Echinococcus granulosus.</title>
        <authorList>
            <person name="Zheng H."/>
            <person name="Zhang W."/>
            <person name="Zhang L."/>
            <person name="Zhang Z."/>
            <person name="Li J."/>
            <person name="Lu G."/>
            <person name="Zhu Y."/>
            <person name="Wang Y."/>
            <person name="Huang Y."/>
            <person name="Liu J."/>
            <person name="Kang H."/>
            <person name="Chen J."/>
            <person name="Wang L."/>
            <person name="Chen A."/>
            <person name="Yu S."/>
            <person name="Gao Z."/>
            <person name="Jin L."/>
            <person name="Gu W."/>
            <person name="Wang Z."/>
            <person name="Zhao L."/>
            <person name="Shi B."/>
            <person name="Wen H."/>
            <person name="Lin R."/>
            <person name="Jones M.K."/>
            <person name="Brejova B."/>
            <person name="Vinar T."/>
            <person name="Zhao G."/>
            <person name="McManus D.P."/>
            <person name="Chen Z."/>
            <person name="Zhou Y."/>
            <person name="Wang S."/>
        </authorList>
    </citation>
    <scope>NUCLEOTIDE SEQUENCE [LARGE SCALE GENOMIC DNA]</scope>
</reference>
<evidence type="ECO:0000256" key="2">
    <source>
        <dbReference type="SAM" id="Phobius"/>
    </source>
</evidence>
<keyword evidence="2" id="KW-0472">Membrane</keyword>
<gene>
    <name evidence="3" type="ORF">EGR_09298</name>
</gene>
<dbReference type="OMA" id="MEDEHHN"/>
<dbReference type="RefSeq" id="XP_024347052.1">
    <property type="nucleotide sequence ID" value="XM_024498547.1"/>
</dbReference>
<keyword evidence="4" id="KW-1185">Reference proteome</keyword>
<sequence length="586" mass="63838">MTKGNARPHFFCLSCVKVALFYTTATCGKLSLASIAACILWVVFINPGSEPSKRHRPTTSASETATSHGQSASLTKSVVAGFTSVNASLRPSVQNYFVCADWGVTSQRSASSSQPSSSSSTEHVAALEAFILLPSPRPLRQTSENVFYLGTDPLESASSVEKIVMEEANNDLGLCLEMDVRLSSEHIDGSSKLTVKFRSMVQTIEASLTPILPPSSPPQPVSTPIPSVERKIAFLSSLASWILWRPSSTSAQQRQLRHITPPLNRWLHLTLPLDTQLLPESPLHFALYGHAGVCIDSLRVTRCLASTISSLSWPPNNTLNLARPTPPVVLLTPSNGDSATSFPATSNPLLTGAFFFACLLVILIALLIVIFVASVACGRRKRIRKGGRGVAGGGEKKGNEGPVTLTGVELLRSPSISSLPGAAVHQRPIEEILHYVDEDSVEKVDDIDMEDEHHNSSGQGSLDARRLRLKRPQRRPPRRTQSVDSRLQIGHRLPPYEAPKQRHIKRVKKQSSSQQQSQHRRGRGWRSMDAEPTVEVAPQNSGQRLSLLLAINEDNELVLVTPGSTNASAHVVKTVTSMRELFHKGF</sequence>
<dbReference type="CTD" id="36345013"/>
<feature type="region of interest" description="Disordered" evidence="1">
    <location>
        <begin position="50"/>
        <end position="69"/>
    </location>
</feature>
<dbReference type="EMBL" id="APAU02000141">
    <property type="protein sequence ID" value="EUB55856.1"/>
    <property type="molecule type" value="Genomic_DNA"/>
</dbReference>
<dbReference type="OrthoDB" id="6276322at2759"/>
<feature type="transmembrane region" description="Helical" evidence="2">
    <location>
        <begin position="353"/>
        <end position="378"/>
    </location>
</feature>
<feature type="compositionally biased region" description="Polar residues" evidence="1">
    <location>
        <begin position="58"/>
        <end position="69"/>
    </location>
</feature>
<accession>W6U5J6</accession>
<dbReference type="KEGG" id="egl:EGR_09298"/>
<dbReference type="AlphaFoldDB" id="W6U5J6"/>